<name>A0A5C4RPX5_9GAMM</name>
<keyword evidence="1" id="KW-0472">Membrane</keyword>
<feature type="transmembrane region" description="Helical" evidence="1">
    <location>
        <begin position="7"/>
        <end position="31"/>
    </location>
</feature>
<keyword evidence="1" id="KW-1133">Transmembrane helix</keyword>
<organism evidence="2 3">
    <name type="scientific">Arenimonas terrae</name>
    <dbReference type="NCBI Taxonomy" id="2546226"/>
    <lineage>
        <taxon>Bacteria</taxon>
        <taxon>Pseudomonadati</taxon>
        <taxon>Pseudomonadota</taxon>
        <taxon>Gammaproteobacteria</taxon>
        <taxon>Lysobacterales</taxon>
        <taxon>Lysobacteraceae</taxon>
        <taxon>Arenimonas</taxon>
    </lineage>
</organism>
<keyword evidence="3" id="KW-1185">Reference proteome</keyword>
<proteinExistence type="predicted"/>
<dbReference type="GO" id="GO:0009389">
    <property type="term" value="F:dimethyl sulfoxide reductase activity"/>
    <property type="evidence" value="ECO:0007669"/>
    <property type="project" value="TreeGrafter"/>
</dbReference>
<dbReference type="Proteomes" id="UP000305760">
    <property type="component" value="Unassembled WGS sequence"/>
</dbReference>
<sequence>MHPAFSVIFFTTLSGLGYGIWIWTSVMLLSIRSADSAAMHLALMFAAAVPVVAGLLSSTLHLGQPLRSWRAFSQWRTSWLSREGLLAVACFLPWLAIASTAVFGADSLGFLEPWLLALLALGSLATVYCTAMIYASLKPIPAWQHRVVAPAYFGFALLTGGLACMAATYRTDSPAELRVLLLLLLAVALAVAKRRYWRDIDRGDLPVARDSALGLAPGRVATVFERPHTEANYLTTEMGFVLARRHSLKLRRIALALFAGVPVLACVLALMLPGLGTAAFAVAAACALLGAIVERWLFFAEARHLVTLYY</sequence>
<feature type="transmembrane region" description="Helical" evidence="1">
    <location>
        <begin position="37"/>
        <end position="63"/>
    </location>
</feature>
<dbReference type="InterPro" id="IPR007059">
    <property type="entry name" value="DmsC"/>
</dbReference>
<comment type="caution">
    <text evidence="2">The sequence shown here is derived from an EMBL/GenBank/DDBJ whole genome shotgun (WGS) entry which is preliminary data.</text>
</comment>
<dbReference type="OrthoDB" id="5520897at2"/>
<evidence type="ECO:0000313" key="2">
    <source>
        <dbReference type="EMBL" id="TNJ33014.1"/>
    </source>
</evidence>
<keyword evidence="1" id="KW-0812">Transmembrane</keyword>
<feature type="transmembrane region" description="Helical" evidence="1">
    <location>
        <begin position="278"/>
        <end position="298"/>
    </location>
</feature>
<feature type="transmembrane region" description="Helical" evidence="1">
    <location>
        <begin position="84"/>
        <end position="103"/>
    </location>
</feature>
<dbReference type="RefSeq" id="WP_139449084.1">
    <property type="nucleotide sequence ID" value="NZ_SMDR01000003.1"/>
</dbReference>
<reference evidence="2 3" key="1">
    <citation type="submission" date="2019-03" db="EMBL/GenBank/DDBJ databases">
        <title>Arenimonas daejeonensis sp. nov., isolated from compost.</title>
        <authorList>
            <person name="Jeon C.O."/>
        </authorList>
    </citation>
    <scope>NUCLEOTIDE SEQUENCE [LARGE SCALE GENOMIC DNA]</scope>
    <source>
        <strain evidence="2 3">R29</strain>
    </source>
</reference>
<evidence type="ECO:0000256" key="1">
    <source>
        <dbReference type="SAM" id="Phobius"/>
    </source>
</evidence>
<dbReference type="GO" id="GO:0009390">
    <property type="term" value="C:dimethyl sulfoxide reductase complex"/>
    <property type="evidence" value="ECO:0007669"/>
    <property type="project" value="TreeGrafter"/>
</dbReference>
<feature type="transmembrane region" description="Helical" evidence="1">
    <location>
        <begin position="253"/>
        <end position="272"/>
    </location>
</feature>
<dbReference type="GO" id="GO:0005886">
    <property type="term" value="C:plasma membrane"/>
    <property type="evidence" value="ECO:0007669"/>
    <property type="project" value="TreeGrafter"/>
</dbReference>
<evidence type="ECO:0008006" key="4">
    <source>
        <dbReference type="Google" id="ProtNLM"/>
    </source>
</evidence>
<accession>A0A5C4RPX5</accession>
<protein>
    <recommendedName>
        <fullName evidence="4">Dimethyl sulfoxide reductase anchor subunit</fullName>
    </recommendedName>
</protein>
<dbReference type="EMBL" id="SMDR01000003">
    <property type="protein sequence ID" value="TNJ33014.1"/>
    <property type="molecule type" value="Genomic_DNA"/>
</dbReference>
<dbReference type="Pfam" id="PF04976">
    <property type="entry name" value="DmsC"/>
    <property type="match status" value="1"/>
</dbReference>
<evidence type="ECO:0000313" key="3">
    <source>
        <dbReference type="Proteomes" id="UP000305760"/>
    </source>
</evidence>
<dbReference type="AlphaFoldDB" id="A0A5C4RPX5"/>
<feature type="transmembrane region" description="Helical" evidence="1">
    <location>
        <begin position="147"/>
        <end position="169"/>
    </location>
</feature>
<dbReference type="GO" id="GO:0019645">
    <property type="term" value="P:anaerobic electron transport chain"/>
    <property type="evidence" value="ECO:0007669"/>
    <property type="project" value="InterPro"/>
</dbReference>
<dbReference type="PANTHER" id="PTHR38095">
    <property type="entry name" value="ANAEROBIC DIMETHYL SULFOXIDE REDUCTASE CHAIN YNFH"/>
    <property type="match status" value="1"/>
</dbReference>
<feature type="transmembrane region" description="Helical" evidence="1">
    <location>
        <begin position="175"/>
        <end position="192"/>
    </location>
</feature>
<feature type="transmembrane region" description="Helical" evidence="1">
    <location>
        <begin position="115"/>
        <end position="135"/>
    </location>
</feature>
<gene>
    <name evidence="2" type="ORF">E1B00_11915</name>
</gene>
<dbReference type="PANTHER" id="PTHR38095:SF1">
    <property type="entry name" value="ANAEROBIC DIMETHYL SULFOXIDE REDUCTASE CHAIN YNFH"/>
    <property type="match status" value="1"/>
</dbReference>